<dbReference type="eggNOG" id="COG2259">
    <property type="taxonomic scope" value="Bacteria"/>
</dbReference>
<dbReference type="PANTHER" id="PTHR33452">
    <property type="entry name" value="OXIDOREDUCTASE CATD-RELATED"/>
    <property type="match status" value="1"/>
</dbReference>
<feature type="transmembrane region" description="Helical" evidence="7">
    <location>
        <begin position="33"/>
        <end position="54"/>
    </location>
</feature>
<evidence type="ECO:0000256" key="1">
    <source>
        <dbReference type="ARBA" id="ARBA00004651"/>
    </source>
</evidence>
<dbReference type="AlphaFoldDB" id="A0A179BG13"/>
<keyword evidence="5 7" id="KW-1133">Transmembrane helix</keyword>
<accession>A0A179BG13</accession>
<feature type="transmembrane region" description="Helical" evidence="7">
    <location>
        <begin position="99"/>
        <end position="117"/>
    </location>
</feature>
<comment type="similarity">
    <text evidence="2">Belongs to the DoxX family.</text>
</comment>
<protein>
    <recommendedName>
        <fullName evidence="9">DoxX family protein</fullName>
    </recommendedName>
</protein>
<dbReference type="Pfam" id="PF07681">
    <property type="entry name" value="DoxX"/>
    <property type="match status" value="1"/>
</dbReference>
<dbReference type="InterPro" id="IPR051907">
    <property type="entry name" value="DoxX-like_oxidoreductase"/>
</dbReference>
<evidence type="ECO:0000256" key="5">
    <source>
        <dbReference type="ARBA" id="ARBA00022989"/>
    </source>
</evidence>
<evidence type="ECO:0000313" key="8">
    <source>
        <dbReference type="EMBL" id="OAP90622.1"/>
    </source>
</evidence>
<dbReference type="PANTHER" id="PTHR33452:SF1">
    <property type="entry name" value="INNER MEMBRANE PROTEIN YPHA-RELATED"/>
    <property type="match status" value="1"/>
</dbReference>
<evidence type="ECO:0000256" key="3">
    <source>
        <dbReference type="ARBA" id="ARBA00022475"/>
    </source>
</evidence>
<evidence type="ECO:0000256" key="7">
    <source>
        <dbReference type="SAM" id="Phobius"/>
    </source>
</evidence>
<evidence type="ECO:0000256" key="4">
    <source>
        <dbReference type="ARBA" id="ARBA00022692"/>
    </source>
</evidence>
<evidence type="ECO:0000256" key="2">
    <source>
        <dbReference type="ARBA" id="ARBA00006679"/>
    </source>
</evidence>
<gene>
    <name evidence="8" type="ORF">A4U53_04515</name>
</gene>
<sequence length="131" mass="14346">MARAMAIIVARIIFSFVFFMAAGFKFADIGATAGYITAAGFPMATFLAWVAAFFEIALALAFISGAFFTEASLLAGIYVIFLAFAFHGPSHWQQNQAEFGFFIDHFTFLAGLLFAAVHGPEKWALKQTLLR</sequence>
<dbReference type="EMBL" id="LWBS01000417">
    <property type="protein sequence ID" value="OAP90622.1"/>
    <property type="molecule type" value="Genomic_DNA"/>
</dbReference>
<evidence type="ECO:0008006" key="9">
    <source>
        <dbReference type="Google" id="ProtNLM"/>
    </source>
</evidence>
<feature type="transmembrane region" description="Helical" evidence="7">
    <location>
        <begin position="66"/>
        <end position="87"/>
    </location>
</feature>
<keyword evidence="4 7" id="KW-0812">Transmembrane</keyword>
<keyword evidence="6 7" id="KW-0472">Membrane</keyword>
<dbReference type="RefSeq" id="WP_064249341.1">
    <property type="nucleotide sequence ID" value="NZ_CAXUSC020000001.1"/>
</dbReference>
<dbReference type="InterPro" id="IPR032808">
    <property type="entry name" value="DoxX"/>
</dbReference>
<evidence type="ECO:0000256" key="6">
    <source>
        <dbReference type="ARBA" id="ARBA00023136"/>
    </source>
</evidence>
<dbReference type="GO" id="GO:0005886">
    <property type="term" value="C:plasma membrane"/>
    <property type="evidence" value="ECO:0007669"/>
    <property type="project" value="UniProtKB-SubCell"/>
</dbReference>
<comment type="subcellular location">
    <subcellularLocation>
        <location evidence="1">Cell membrane</location>
        <topology evidence="1">Multi-pass membrane protein</topology>
    </subcellularLocation>
</comment>
<proteinExistence type="inferred from homology"/>
<feature type="transmembrane region" description="Helical" evidence="7">
    <location>
        <begin position="7"/>
        <end position="27"/>
    </location>
</feature>
<reference evidence="8" key="1">
    <citation type="submission" date="2016-04" db="EMBL/GenBank/DDBJ databases">
        <title>Fast-growing isolate from the root nodules of Vavilovia formosa.</title>
        <authorList>
            <person name="Kimeklis A."/>
            <person name="Safronova V."/>
            <person name="Belimov A."/>
            <person name="Andronov E."/>
        </authorList>
    </citation>
    <scope>NUCLEOTIDE SEQUENCE [LARGE SCALE GENOMIC DNA]</scope>
    <source>
        <strain evidence="8">Vaf-46</strain>
    </source>
</reference>
<name>A0A179BG13_RHILE</name>
<organism evidence="8">
    <name type="scientific">Rhizobium leguminosarum</name>
    <dbReference type="NCBI Taxonomy" id="384"/>
    <lineage>
        <taxon>Bacteria</taxon>
        <taxon>Pseudomonadati</taxon>
        <taxon>Pseudomonadota</taxon>
        <taxon>Alphaproteobacteria</taxon>
        <taxon>Hyphomicrobiales</taxon>
        <taxon>Rhizobiaceae</taxon>
        <taxon>Rhizobium/Agrobacterium group</taxon>
        <taxon>Rhizobium</taxon>
    </lineage>
</organism>
<comment type="caution">
    <text evidence="8">The sequence shown here is derived from an EMBL/GenBank/DDBJ whole genome shotgun (WGS) entry which is preliminary data.</text>
</comment>
<keyword evidence="3" id="KW-1003">Cell membrane</keyword>